<evidence type="ECO:0000313" key="3">
    <source>
        <dbReference type="Proteomes" id="UP000308652"/>
    </source>
</evidence>
<dbReference type="Proteomes" id="UP000308652">
    <property type="component" value="Unassembled WGS sequence"/>
</dbReference>
<keyword evidence="3" id="KW-1185">Reference proteome</keyword>
<evidence type="ECO:0000313" key="2">
    <source>
        <dbReference type="EMBL" id="TFK39106.1"/>
    </source>
</evidence>
<proteinExistence type="predicted"/>
<dbReference type="AlphaFoldDB" id="A0A5C3M403"/>
<reference evidence="2 3" key="1">
    <citation type="journal article" date="2019" name="Nat. Ecol. Evol.">
        <title>Megaphylogeny resolves global patterns of mushroom evolution.</title>
        <authorList>
            <person name="Varga T."/>
            <person name="Krizsan K."/>
            <person name="Foldi C."/>
            <person name="Dima B."/>
            <person name="Sanchez-Garcia M."/>
            <person name="Sanchez-Ramirez S."/>
            <person name="Szollosi G.J."/>
            <person name="Szarkandi J.G."/>
            <person name="Papp V."/>
            <person name="Albert L."/>
            <person name="Andreopoulos W."/>
            <person name="Angelini C."/>
            <person name="Antonin V."/>
            <person name="Barry K.W."/>
            <person name="Bougher N.L."/>
            <person name="Buchanan P."/>
            <person name="Buyck B."/>
            <person name="Bense V."/>
            <person name="Catcheside P."/>
            <person name="Chovatia M."/>
            <person name="Cooper J."/>
            <person name="Damon W."/>
            <person name="Desjardin D."/>
            <person name="Finy P."/>
            <person name="Geml J."/>
            <person name="Haridas S."/>
            <person name="Hughes K."/>
            <person name="Justo A."/>
            <person name="Karasinski D."/>
            <person name="Kautmanova I."/>
            <person name="Kiss B."/>
            <person name="Kocsube S."/>
            <person name="Kotiranta H."/>
            <person name="LaButti K.M."/>
            <person name="Lechner B.E."/>
            <person name="Liimatainen K."/>
            <person name="Lipzen A."/>
            <person name="Lukacs Z."/>
            <person name="Mihaltcheva S."/>
            <person name="Morgado L.N."/>
            <person name="Niskanen T."/>
            <person name="Noordeloos M.E."/>
            <person name="Ohm R.A."/>
            <person name="Ortiz-Santana B."/>
            <person name="Ovrebo C."/>
            <person name="Racz N."/>
            <person name="Riley R."/>
            <person name="Savchenko A."/>
            <person name="Shiryaev A."/>
            <person name="Soop K."/>
            <person name="Spirin V."/>
            <person name="Szebenyi C."/>
            <person name="Tomsovsky M."/>
            <person name="Tulloss R.E."/>
            <person name="Uehling J."/>
            <person name="Grigoriev I.V."/>
            <person name="Vagvolgyi C."/>
            <person name="Papp T."/>
            <person name="Martin F.M."/>
            <person name="Miettinen O."/>
            <person name="Hibbett D.S."/>
            <person name="Nagy L.G."/>
        </authorList>
    </citation>
    <scope>NUCLEOTIDE SEQUENCE [LARGE SCALE GENOMIC DNA]</scope>
    <source>
        <strain evidence="2 3">CBS 166.37</strain>
    </source>
</reference>
<accession>A0A5C3M403</accession>
<dbReference type="EMBL" id="ML213600">
    <property type="protein sequence ID" value="TFK39106.1"/>
    <property type="molecule type" value="Genomic_DNA"/>
</dbReference>
<evidence type="ECO:0000256" key="1">
    <source>
        <dbReference type="SAM" id="MobiDB-lite"/>
    </source>
</evidence>
<organism evidence="2 3">
    <name type="scientific">Crucibulum laeve</name>
    <dbReference type="NCBI Taxonomy" id="68775"/>
    <lineage>
        <taxon>Eukaryota</taxon>
        <taxon>Fungi</taxon>
        <taxon>Dikarya</taxon>
        <taxon>Basidiomycota</taxon>
        <taxon>Agaricomycotina</taxon>
        <taxon>Agaricomycetes</taxon>
        <taxon>Agaricomycetidae</taxon>
        <taxon>Agaricales</taxon>
        <taxon>Agaricineae</taxon>
        <taxon>Nidulariaceae</taxon>
        <taxon>Crucibulum</taxon>
    </lineage>
</organism>
<sequence>MLVDGGSAEFKGGRIADEFHDSRAVYTGPPMLPSALSCSHDRYQAPTKLFPGSVMAANERGDSVRCVVWVFKKQLDRRWVVGENKPEVVGEAAVENESNGRMMNGAGIEDGSSCSEPAETKEESQSRAKSSLYTLGEYHLERANKRRTSELLRRTTMKKFQVICTSFSNL</sequence>
<protein>
    <submittedName>
        <fullName evidence="2">Uncharacterized protein</fullName>
    </submittedName>
</protein>
<name>A0A5C3M403_9AGAR</name>
<feature type="region of interest" description="Disordered" evidence="1">
    <location>
        <begin position="95"/>
        <end position="129"/>
    </location>
</feature>
<gene>
    <name evidence="2" type="ORF">BDQ12DRAFT_712296</name>
</gene>